<dbReference type="AlphaFoldDB" id="A0A2G9ZF36"/>
<protein>
    <recommendedName>
        <fullName evidence="2">site-specific DNA-methyltransferase (adenine-specific)</fullName>
        <ecNumber evidence="2">2.1.1.72</ecNumber>
    </recommendedName>
</protein>
<accession>A0A2G9ZF36</accession>
<dbReference type="InterPro" id="IPR003356">
    <property type="entry name" value="DNA_methylase_A-5"/>
</dbReference>
<evidence type="ECO:0000259" key="9">
    <source>
        <dbReference type="Pfam" id="PF01420"/>
    </source>
</evidence>
<comment type="catalytic activity">
    <reaction evidence="8">
        <text>a 2'-deoxyadenosine in DNA + S-adenosyl-L-methionine = an N(6)-methyl-2'-deoxyadenosine in DNA + S-adenosyl-L-homocysteine + H(+)</text>
        <dbReference type="Rhea" id="RHEA:15197"/>
        <dbReference type="Rhea" id="RHEA-COMP:12418"/>
        <dbReference type="Rhea" id="RHEA-COMP:12419"/>
        <dbReference type="ChEBI" id="CHEBI:15378"/>
        <dbReference type="ChEBI" id="CHEBI:57856"/>
        <dbReference type="ChEBI" id="CHEBI:59789"/>
        <dbReference type="ChEBI" id="CHEBI:90615"/>
        <dbReference type="ChEBI" id="CHEBI:90616"/>
        <dbReference type="EC" id="2.1.1.72"/>
    </reaction>
</comment>
<dbReference type="Proteomes" id="UP000230447">
    <property type="component" value="Unassembled WGS sequence"/>
</dbReference>
<evidence type="ECO:0000313" key="11">
    <source>
        <dbReference type="EMBL" id="PIP31721.1"/>
    </source>
</evidence>
<dbReference type="InterPro" id="IPR029063">
    <property type="entry name" value="SAM-dependent_MTases_sf"/>
</dbReference>
<dbReference type="PANTHER" id="PTHR42933">
    <property type="entry name" value="SLR6095 PROTEIN"/>
    <property type="match status" value="1"/>
</dbReference>
<reference evidence="11 12" key="1">
    <citation type="submission" date="2017-09" db="EMBL/GenBank/DDBJ databases">
        <title>Depth-based differentiation of microbial function through sediment-hosted aquifers and enrichment of novel symbionts in the deep terrestrial subsurface.</title>
        <authorList>
            <person name="Probst A.J."/>
            <person name="Ladd B."/>
            <person name="Jarett J.K."/>
            <person name="Geller-Mcgrath D.E."/>
            <person name="Sieber C.M."/>
            <person name="Emerson J.B."/>
            <person name="Anantharaman K."/>
            <person name="Thomas B.C."/>
            <person name="Malmstrom R."/>
            <person name="Stieglmeier M."/>
            <person name="Klingl A."/>
            <person name="Woyke T."/>
            <person name="Ryan C.M."/>
            <person name="Banfield J.F."/>
        </authorList>
    </citation>
    <scope>NUCLEOTIDE SEQUENCE [LARGE SCALE GENOMIC DNA]</scope>
    <source>
        <strain evidence="11">CG23_combo_of_CG06-09_8_20_14_all_37_87_8</strain>
    </source>
</reference>
<proteinExistence type="inferred from homology"/>
<dbReference type="SUPFAM" id="SSF53335">
    <property type="entry name" value="S-adenosyl-L-methionine-dependent methyltransferases"/>
    <property type="match status" value="1"/>
</dbReference>
<feature type="domain" description="DNA methylase adenine-specific" evidence="10">
    <location>
        <begin position="306"/>
        <end position="610"/>
    </location>
</feature>
<dbReference type="PANTHER" id="PTHR42933:SF1">
    <property type="entry name" value="SITE-SPECIFIC DNA-METHYLTRANSFERASE (ADENINE-SPECIFIC)"/>
    <property type="match status" value="1"/>
</dbReference>
<dbReference type="InterPro" id="IPR044946">
    <property type="entry name" value="Restrct_endonuc_typeI_TRD_sf"/>
</dbReference>
<organism evidence="11 12">
    <name type="scientific">bacterium (Candidatus Gribaldobacteria) CG23_combo_of_CG06-09_8_20_14_all_37_87_8</name>
    <dbReference type="NCBI Taxonomy" id="2014278"/>
    <lineage>
        <taxon>Bacteria</taxon>
        <taxon>Candidatus Gribaldobacteria</taxon>
    </lineage>
</organism>
<name>A0A2G9ZF36_9BACT</name>
<dbReference type="Pfam" id="PF01420">
    <property type="entry name" value="Methylase_S"/>
    <property type="match status" value="1"/>
</dbReference>
<comment type="similarity">
    <text evidence="1">Belongs to the type-I restriction system S methylase family.</text>
</comment>
<evidence type="ECO:0000256" key="2">
    <source>
        <dbReference type="ARBA" id="ARBA00011900"/>
    </source>
</evidence>
<evidence type="ECO:0000313" key="12">
    <source>
        <dbReference type="Proteomes" id="UP000230447"/>
    </source>
</evidence>
<evidence type="ECO:0000256" key="6">
    <source>
        <dbReference type="ARBA" id="ARBA00022747"/>
    </source>
</evidence>
<dbReference type="GO" id="GO:0009007">
    <property type="term" value="F:site-specific DNA-methyltransferase (adenine-specific) activity"/>
    <property type="evidence" value="ECO:0007669"/>
    <property type="project" value="UniProtKB-EC"/>
</dbReference>
<keyword evidence="7" id="KW-0238">DNA-binding</keyword>
<dbReference type="InterPro" id="IPR000055">
    <property type="entry name" value="Restrct_endonuc_typeI_TRD"/>
</dbReference>
<dbReference type="GO" id="GO:0032259">
    <property type="term" value="P:methylation"/>
    <property type="evidence" value="ECO:0007669"/>
    <property type="project" value="UniProtKB-KW"/>
</dbReference>
<dbReference type="Pfam" id="PF02384">
    <property type="entry name" value="N6_Mtase"/>
    <property type="match status" value="1"/>
</dbReference>
<dbReference type="Gene3D" id="3.90.220.20">
    <property type="entry name" value="DNA methylase specificity domains"/>
    <property type="match status" value="1"/>
</dbReference>
<keyword evidence="6" id="KW-0680">Restriction system</keyword>
<dbReference type="EMBL" id="PCSB01000042">
    <property type="protein sequence ID" value="PIP31721.1"/>
    <property type="molecule type" value="Genomic_DNA"/>
</dbReference>
<keyword evidence="4 11" id="KW-0808">Transferase</keyword>
<dbReference type="EC" id="2.1.1.72" evidence="2"/>
<evidence type="ECO:0000259" key="10">
    <source>
        <dbReference type="Pfam" id="PF02384"/>
    </source>
</evidence>
<evidence type="ECO:0000256" key="7">
    <source>
        <dbReference type="ARBA" id="ARBA00023125"/>
    </source>
</evidence>
<dbReference type="GO" id="GO:0008170">
    <property type="term" value="F:N-methyltransferase activity"/>
    <property type="evidence" value="ECO:0007669"/>
    <property type="project" value="InterPro"/>
</dbReference>
<sequence length="789" mass="90032">MKRIMAKNERITENIVRKKLEVVGITDANGFMIDEQKSQNPLIEKLLKTASKSGGGVGKPEFIISNPKDRDFILVIECKADIKKHQSSTGDQYKDYAIDGVLLYSANLAKEFNVLSIAVSGQDETELKIDVFLQAKGESSSQPLRDDGINRVLVRDIVSWESFSRYMMFDEGVAQCRTRGLNKFSRDLHNYLRDYGKITEAQKPLLVSGVLLALMKPGFRASFSNYVGQELAIETFRAITDIINQAKLGVNQEAKKKAVVNAFRFIEDHPELQKIDKGKNESPLARIIRDIDREVRPFTQAHYDFDIIGDFYGEFIRYTGGDKQGLGIVLTPKHITDLFADLAKLNKNSVVLDTCCGTGGFLISAMKKMTKDVSESDKIKILEHSLIGIEQEPQMFALAVSNMILRGDGKTNLYQGSCFDEEIFEQIKNKATVGFINPPYSQKGENLHEWNFVITLLNGLQKNATGIVIVPMSLAIAQHPLREQLLKEHRLEAVMSMPDDLFYPVGVVVCIMVFTAHTPHKSDENHETWFGYWKDDGFRKDRVEGRIATNRWIKIRDNWLNVYRRTKSPGKSVWRKVGVENEWCVEAYLETDYSRLAQDSFEFNIKKYIAYKILNFEDNISSSPFFEDKNFIFSVHVWKQFSINDLFEVAGTKTTPKRQLEDIGKGKYPYITTQSTNNGVEGFYNFYTEEGNVLVIDSAVAGFCSYQGESFSASDHVEKLLPKFKLNKFVGLFLQTIINLEQFRYSYGRKFNQIKIRSTKIKLPVNEKGEPDWLFMENFIKTLPYSSAI</sequence>
<dbReference type="SUPFAM" id="SSF116734">
    <property type="entry name" value="DNA methylase specificity domain"/>
    <property type="match status" value="1"/>
</dbReference>
<gene>
    <name evidence="11" type="ORF">COX24_02055</name>
</gene>
<keyword evidence="5" id="KW-0949">S-adenosyl-L-methionine</keyword>
<dbReference type="InterPro" id="IPR051537">
    <property type="entry name" value="DNA_Adenine_Mtase"/>
</dbReference>
<evidence type="ECO:0000256" key="8">
    <source>
        <dbReference type="ARBA" id="ARBA00047942"/>
    </source>
</evidence>
<comment type="caution">
    <text evidence="11">The sequence shown here is derived from an EMBL/GenBank/DDBJ whole genome shotgun (WGS) entry which is preliminary data.</text>
</comment>
<evidence type="ECO:0000256" key="3">
    <source>
        <dbReference type="ARBA" id="ARBA00022603"/>
    </source>
</evidence>
<dbReference type="GO" id="GO:0003677">
    <property type="term" value="F:DNA binding"/>
    <property type="evidence" value="ECO:0007669"/>
    <property type="project" value="UniProtKB-KW"/>
</dbReference>
<dbReference type="GO" id="GO:0009307">
    <property type="term" value="P:DNA restriction-modification system"/>
    <property type="evidence" value="ECO:0007669"/>
    <property type="project" value="UniProtKB-KW"/>
</dbReference>
<evidence type="ECO:0000256" key="5">
    <source>
        <dbReference type="ARBA" id="ARBA00022691"/>
    </source>
</evidence>
<dbReference type="PRINTS" id="PR00507">
    <property type="entry name" value="N12N6MTFRASE"/>
</dbReference>
<evidence type="ECO:0000256" key="4">
    <source>
        <dbReference type="ARBA" id="ARBA00022679"/>
    </source>
</evidence>
<dbReference type="Gene3D" id="3.40.50.150">
    <property type="entry name" value="Vaccinia Virus protein VP39"/>
    <property type="match status" value="1"/>
</dbReference>
<evidence type="ECO:0000256" key="1">
    <source>
        <dbReference type="ARBA" id="ARBA00010923"/>
    </source>
</evidence>
<keyword evidence="3 11" id="KW-0489">Methyltransferase</keyword>
<feature type="domain" description="Type I restriction modification DNA specificity" evidence="9">
    <location>
        <begin position="638"/>
        <end position="782"/>
    </location>
</feature>